<evidence type="ECO:0000313" key="3">
    <source>
        <dbReference type="EMBL" id="SVD74910.1"/>
    </source>
</evidence>
<proteinExistence type="inferred from homology"/>
<dbReference type="InterPro" id="IPR036291">
    <property type="entry name" value="NAD(P)-bd_dom_sf"/>
</dbReference>
<dbReference type="InterPro" id="IPR001509">
    <property type="entry name" value="Epimerase_deHydtase"/>
</dbReference>
<name>A0A382XVM3_9ZZZZ</name>
<reference evidence="3" key="1">
    <citation type="submission" date="2018-05" db="EMBL/GenBank/DDBJ databases">
        <authorList>
            <person name="Lanie J.A."/>
            <person name="Ng W.-L."/>
            <person name="Kazmierczak K.M."/>
            <person name="Andrzejewski T.M."/>
            <person name="Davidsen T.M."/>
            <person name="Wayne K.J."/>
            <person name="Tettelin H."/>
            <person name="Glass J.I."/>
            <person name="Rusch D."/>
            <person name="Podicherti R."/>
            <person name="Tsui H.-C.T."/>
            <person name="Winkler M.E."/>
        </authorList>
    </citation>
    <scope>NUCLEOTIDE SEQUENCE</scope>
</reference>
<protein>
    <recommendedName>
        <fullName evidence="2">NAD-dependent epimerase/dehydratase domain-containing protein</fullName>
    </recommendedName>
</protein>
<dbReference type="Pfam" id="PF01370">
    <property type="entry name" value="Epimerase"/>
    <property type="match status" value="1"/>
</dbReference>
<feature type="domain" description="NAD-dependent epimerase/dehydratase" evidence="2">
    <location>
        <begin position="5"/>
        <end position="215"/>
    </location>
</feature>
<accession>A0A382XVM3</accession>
<dbReference type="SUPFAM" id="SSF51735">
    <property type="entry name" value="NAD(P)-binding Rossmann-fold domains"/>
    <property type="match status" value="1"/>
</dbReference>
<dbReference type="AlphaFoldDB" id="A0A382XVM3"/>
<sequence length="249" mass="27925">MRVGITGVNGFLGGEVYKKLYDLGHLVVPLDSITRKEYLALKIQESNLTDLDWVLHFGSKTSIPDSQNDPFSTYASNISSTLSALKIAEKTKSCFLFMSSFVYGSHHYVPIDEKHPVSASNPYMSSKIISEEICTQITKSNNIPLIILRGFNIYGSKLIPGRLISDLIIAKNNNELLTINDSNPKRDYLYIKDFVGLIEKIINSFPIKSGIYNVGYGQAYTNLEVANIFRELIGESRMVRINSKKRGND</sequence>
<feature type="non-terminal residue" evidence="3">
    <location>
        <position position="249"/>
    </location>
</feature>
<organism evidence="3">
    <name type="scientific">marine metagenome</name>
    <dbReference type="NCBI Taxonomy" id="408172"/>
    <lineage>
        <taxon>unclassified sequences</taxon>
        <taxon>metagenomes</taxon>
        <taxon>ecological metagenomes</taxon>
    </lineage>
</organism>
<comment type="similarity">
    <text evidence="1">Belongs to the NAD(P)-dependent epimerase/dehydratase family.</text>
</comment>
<dbReference type="CDD" id="cd08946">
    <property type="entry name" value="SDR_e"/>
    <property type="match status" value="1"/>
</dbReference>
<dbReference type="EMBL" id="UINC01170724">
    <property type="protein sequence ID" value="SVD74910.1"/>
    <property type="molecule type" value="Genomic_DNA"/>
</dbReference>
<dbReference type="PANTHER" id="PTHR43000">
    <property type="entry name" value="DTDP-D-GLUCOSE 4,6-DEHYDRATASE-RELATED"/>
    <property type="match status" value="1"/>
</dbReference>
<evidence type="ECO:0000256" key="1">
    <source>
        <dbReference type="ARBA" id="ARBA00007637"/>
    </source>
</evidence>
<gene>
    <name evidence="3" type="ORF">METZ01_LOCUS427764</name>
</gene>
<evidence type="ECO:0000259" key="2">
    <source>
        <dbReference type="Pfam" id="PF01370"/>
    </source>
</evidence>
<dbReference type="Gene3D" id="3.40.50.720">
    <property type="entry name" value="NAD(P)-binding Rossmann-like Domain"/>
    <property type="match status" value="1"/>
</dbReference>